<evidence type="ECO:0000256" key="5">
    <source>
        <dbReference type="ARBA" id="ARBA00023004"/>
    </source>
</evidence>
<dbReference type="GO" id="GO:0020037">
    <property type="term" value="F:heme binding"/>
    <property type="evidence" value="ECO:0007669"/>
    <property type="project" value="InterPro"/>
</dbReference>
<dbReference type="EMBL" id="JAFEKC020000002">
    <property type="protein sequence ID" value="KAK0516330.1"/>
    <property type="molecule type" value="Genomic_DNA"/>
</dbReference>
<keyword evidence="7" id="KW-0812">Transmembrane</keyword>
<evidence type="ECO:0000313" key="9">
    <source>
        <dbReference type="Proteomes" id="UP001166286"/>
    </source>
</evidence>
<dbReference type="Proteomes" id="UP001166286">
    <property type="component" value="Unassembled WGS sequence"/>
</dbReference>
<evidence type="ECO:0000256" key="2">
    <source>
        <dbReference type="ARBA" id="ARBA00010617"/>
    </source>
</evidence>
<evidence type="ECO:0000256" key="1">
    <source>
        <dbReference type="ARBA" id="ARBA00001971"/>
    </source>
</evidence>
<dbReference type="GO" id="GO:0008395">
    <property type="term" value="F:steroid hydroxylase activity"/>
    <property type="evidence" value="ECO:0007669"/>
    <property type="project" value="TreeGrafter"/>
</dbReference>
<keyword evidence="7" id="KW-1133">Transmembrane helix</keyword>
<keyword evidence="4 6" id="KW-0479">Metal-binding</keyword>
<dbReference type="PANTHER" id="PTHR24304">
    <property type="entry name" value="CYTOCHROME P450 FAMILY 7"/>
    <property type="match status" value="1"/>
</dbReference>
<feature type="binding site" description="axial binding residue" evidence="6">
    <location>
        <position position="457"/>
    </location>
    <ligand>
        <name>heme</name>
        <dbReference type="ChEBI" id="CHEBI:30413"/>
    </ligand>
    <ligandPart>
        <name>Fe</name>
        <dbReference type="ChEBI" id="CHEBI:18248"/>
    </ligandPart>
</feature>
<dbReference type="AlphaFoldDB" id="A0AA39V9R8"/>
<dbReference type="InterPro" id="IPR036396">
    <property type="entry name" value="Cyt_P450_sf"/>
</dbReference>
<name>A0AA39V9R8_9LECA</name>
<keyword evidence="9" id="KW-1185">Reference proteome</keyword>
<comment type="caution">
    <text evidence="8">The sequence shown here is derived from an EMBL/GenBank/DDBJ whole genome shotgun (WGS) entry which is preliminary data.</text>
</comment>
<keyword evidence="5 6" id="KW-0408">Iron</keyword>
<evidence type="ECO:0000256" key="4">
    <source>
        <dbReference type="ARBA" id="ARBA00022723"/>
    </source>
</evidence>
<comment type="cofactor">
    <cofactor evidence="1 6">
        <name>heme</name>
        <dbReference type="ChEBI" id="CHEBI:30413"/>
    </cofactor>
</comment>
<dbReference type="InterPro" id="IPR002403">
    <property type="entry name" value="Cyt_P450_E_grp-IV"/>
</dbReference>
<accession>A0AA39V9R8</accession>
<dbReference type="GO" id="GO:0005506">
    <property type="term" value="F:iron ion binding"/>
    <property type="evidence" value="ECO:0007669"/>
    <property type="project" value="InterPro"/>
</dbReference>
<sequence>MLLPMASALGGLDRHLFSVIQLVLLAAGLLLLWRLWRFTIRPAMKPNEPRRLPYWIPWHAISFFRNSKATMAYARRYFGNTREPFILTIAGQKFYIIMSPKDMSTVYKNMTSLTFDGFIRDLYTSFGMSKEGVRLMWQANGFQAGQGTSEPNSRQVHLGQGVHRQQLHPGDQLEDITTKYLDQIEQRLLWKAMADVSMTEPTGKGQVVDLWYWCAAILGNAAMQALFGNVLLEIEPRLLDYSYTFDSESWKLTFQLPPLLARRMHSAKDKSREAFIRYFQLPAEKRPGTCYYLRKVEAKQRQAGMNNRDIGIAAQMFFWGANANPFKVGFWLLSYMLYDPKLLQAIREEVAPSIPSDGMVNIHNLLEHSPLLNAAFNETLRMTSVNSSARNIEAPVIVGNKCLETDGKIMMPYRQLHLEERVFGPETKSFNGYRFLVNQDLGRSPSFKSFGGGSTYCSGRFIARREISAFVALAVHRYNLLLQDPNQSFPRMDETKPTLGIMDPVEGHRVVLVVSPRV</sequence>
<dbReference type="Gene3D" id="1.10.630.10">
    <property type="entry name" value="Cytochrome P450"/>
    <property type="match status" value="1"/>
</dbReference>
<evidence type="ECO:0000256" key="3">
    <source>
        <dbReference type="ARBA" id="ARBA00022617"/>
    </source>
</evidence>
<dbReference type="SUPFAM" id="SSF48264">
    <property type="entry name" value="Cytochrome P450"/>
    <property type="match status" value="1"/>
</dbReference>
<keyword evidence="7" id="KW-0472">Membrane</keyword>
<protein>
    <recommendedName>
        <fullName evidence="10">Cytochrome P450</fullName>
    </recommendedName>
</protein>
<dbReference type="CDD" id="cd11040">
    <property type="entry name" value="CYP7_CYP8-like"/>
    <property type="match status" value="1"/>
</dbReference>
<dbReference type="InterPro" id="IPR050529">
    <property type="entry name" value="CYP450_sterol_14alpha_dmase"/>
</dbReference>
<organism evidence="8 9">
    <name type="scientific">Cladonia borealis</name>
    <dbReference type="NCBI Taxonomy" id="184061"/>
    <lineage>
        <taxon>Eukaryota</taxon>
        <taxon>Fungi</taxon>
        <taxon>Dikarya</taxon>
        <taxon>Ascomycota</taxon>
        <taxon>Pezizomycotina</taxon>
        <taxon>Lecanoromycetes</taxon>
        <taxon>OSLEUM clade</taxon>
        <taxon>Lecanoromycetidae</taxon>
        <taxon>Lecanorales</taxon>
        <taxon>Lecanorineae</taxon>
        <taxon>Cladoniaceae</taxon>
        <taxon>Cladonia</taxon>
    </lineage>
</organism>
<evidence type="ECO:0000256" key="7">
    <source>
        <dbReference type="SAM" id="Phobius"/>
    </source>
</evidence>
<dbReference type="PRINTS" id="PR00465">
    <property type="entry name" value="EP450IV"/>
</dbReference>
<dbReference type="GO" id="GO:0016705">
    <property type="term" value="F:oxidoreductase activity, acting on paired donors, with incorporation or reduction of molecular oxygen"/>
    <property type="evidence" value="ECO:0007669"/>
    <property type="project" value="InterPro"/>
</dbReference>
<evidence type="ECO:0000313" key="8">
    <source>
        <dbReference type="EMBL" id="KAK0516330.1"/>
    </source>
</evidence>
<feature type="transmembrane region" description="Helical" evidence="7">
    <location>
        <begin position="15"/>
        <end position="36"/>
    </location>
</feature>
<dbReference type="PANTHER" id="PTHR24304:SF2">
    <property type="entry name" value="24-HYDROXYCHOLESTEROL 7-ALPHA-HYDROXYLASE"/>
    <property type="match status" value="1"/>
</dbReference>
<comment type="similarity">
    <text evidence="2">Belongs to the cytochrome P450 family.</text>
</comment>
<evidence type="ECO:0008006" key="10">
    <source>
        <dbReference type="Google" id="ProtNLM"/>
    </source>
</evidence>
<dbReference type="Pfam" id="PF00067">
    <property type="entry name" value="p450"/>
    <property type="match status" value="1"/>
</dbReference>
<keyword evidence="3 6" id="KW-0349">Heme</keyword>
<dbReference type="InterPro" id="IPR001128">
    <property type="entry name" value="Cyt_P450"/>
</dbReference>
<proteinExistence type="inferred from homology"/>
<reference evidence="8" key="1">
    <citation type="submission" date="2023-03" db="EMBL/GenBank/DDBJ databases">
        <title>Complete genome of Cladonia borealis.</title>
        <authorList>
            <person name="Park H."/>
        </authorList>
    </citation>
    <scope>NUCLEOTIDE SEQUENCE</scope>
    <source>
        <strain evidence="8">ANT050790</strain>
    </source>
</reference>
<evidence type="ECO:0000256" key="6">
    <source>
        <dbReference type="PIRSR" id="PIRSR602403-1"/>
    </source>
</evidence>
<gene>
    <name evidence="8" type="ORF">JMJ35_000933</name>
</gene>